<dbReference type="GO" id="GO:0022857">
    <property type="term" value="F:transmembrane transporter activity"/>
    <property type="evidence" value="ECO:0007669"/>
    <property type="project" value="InterPro"/>
</dbReference>
<evidence type="ECO:0000259" key="5">
    <source>
        <dbReference type="PROSITE" id="PS50850"/>
    </source>
</evidence>
<evidence type="ECO:0000313" key="7">
    <source>
        <dbReference type="Proteomes" id="UP000236959"/>
    </source>
</evidence>
<feature type="transmembrane region" description="Helical" evidence="4">
    <location>
        <begin position="114"/>
        <end position="136"/>
    </location>
</feature>
<dbReference type="Pfam" id="PF07690">
    <property type="entry name" value="MFS_1"/>
    <property type="match status" value="1"/>
</dbReference>
<feature type="transmembrane region" description="Helical" evidence="4">
    <location>
        <begin position="176"/>
        <end position="196"/>
    </location>
</feature>
<name>A0A2S3UZ34_9HYPH</name>
<feature type="transmembrane region" description="Helical" evidence="4">
    <location>
        <begin position="148"/>
        <end position="170"/>
    </location>
</feature>
<organism evidence="6 7">
    <name type="scientific">Roseibium marinum</name>
    <dbReference type="NCBI Taxonomy" id="281252"/>
    <lineage>
        <taxon>Bacteria</taxon>
        <taxon>Pseudomonadati</taxon>
        <taxon>Pseudomonadota</taxon>
        <taxon>Alphaproteobacteria</taxon>
        <taxon>Hyphomicrobiales</taxon>
        <taxon>Stappiaceae</taxon>
        <taxon>Roseibium</taxon>
    </lineage>
</organism>
<dbReference type="InterPro" id="IPR010645">
    <property type="entry name" value="MFS_4"/>
</dbReference>
<feature type="domain" description="Major facilitator superfamily (MFS) profile" evidence="5">
    <location>
        <begin position="20"/>
        <end position="391"/>
    </location>
</feature>
<keyword evidence="1 4" id="KW-0812">Transmembrane</keyword>
<reference evidence="6 7" key="1">
    <citation type="submission" date="2018-01" db="EMBL/GenBank/DDBJ databases">
        <title>Genomic Encyclopedia of Archaeal and Bacterial Type Strains, Phase II (KMG-II): from individual species to whole genera.</title>
        <authorList>
            <person name="Goeker M."/>
        </authorList>
    </citation>
    <scope>NUCLEOTIDE SEQUENCE [LARGE SCALE GENOMIC DNA]</scope>
    <source>
        <strain evidence="6 7">DSM 17023</strain>
    </source>
</reference>
<dbReference type="InterPro" id="IPR036259">
    <property type="entry name" value="MFS_trans_sf"/>
</dbReference>
<comment type="caution">
    <text evidence="6">The sequence shown here is derived from an EMBL/GenBank/DDBJ whole genome shotgun (WGS) entry which is preliminary data.</text>
</comment>
<dbReference type="RefSeq" id="WP_103221942.1">
    <property type="nucleotide sequence ID" value="NZ_PPCN01000002.1"/>
</dbReference>
<dbReference type="Gene3D" id="1.20.1250.20">
    <property type="entry name" value="MFS general substrate transporter like domains"/>
    <property type="match status" value="2"/>
</dbReference>
<dbReference type="InterPro" id="IPR020846">
    <property type="entry name" value="MFS_dom"/>
</dbReference>
<dbReference type="OrthoDB" id="2957247at2"/>
<dbReference type="InterPro" id="IPR011701">
    <property type="entry name" value="MFS"/>
</dbReference>
<evidence type="ECO:0000256" key="4">
    <source>
        <dbReference type="SAM" id="Phobius"/>
    </source>
</evidence>
<evidence type="ECO:0000313" key="6">
    <source>
        <dbReference type="EMBL" id="POF32981.1"/>
    </source>
</evidence>
<proteinExistence type="predicted"/>
<evidence type="ECO:0000256" key="1">
    <source>
        <dbReference type="ARBA" id="ARBA00022692"/>
    </source>
</evidence>
<dbReference type="EMBL" id="PPCN01000002">
    <property type="protein sequence ID" value="POF32981.1"/>
    <property type="molecule type" value="Genomic_DNA"/>
</dbReference>
<evidence type="ECO:0000256" key="2">
    <source>
        <dbReference type="ARBA" id="ARBA00022989"/>
    </source>
</evidence>
<feature type="transmembrane region" description="Helical" evidence="4">
    <location>
        <begin position="89"/>
        <end position="108"/>
    </location>
</feature>
<keyword evidence="2 4" id="KW-1133">Transmembrane helix</keyword>
<dbReference type="SUPFAM" id="SSF103473">
    <property type="entry name" value="MFS general substrate transporter"/>
    <property type="match status" value="1"/>
</dbReference>
<keyword evidence="3 4" id="KW-0472">Membrane</keyword>
<keyword evidence="7" id="KW-1185">Reference proteome</keyword>
<accession>A0A2S3UZ34</accession>
<dbReference type="PANTHER" id="PTHR23537">
    <property type="match status" value="1"/>
</dbReference>
<feature type="transmembrane region" description="Helical" evidence="4">
    <location>
        <begin position="341"/>
        <end position="361"/>
    </location>
</feature>
<dbReference type="PROSITE" id="PS50850">
    <property type="entry name" value="MFS"/>
    <property type="match status" value="1"/>
</dbReference>
<feature type="transmembrane region" description="Helical" evidence="4">
    <location>
        <begin position="59"/>
        <end position="82"/>
    </location>
</feature>
<feature type="transmembrane region" description="Helical" evidence="4">
    <location>
        <begin position="284"/>
        <end position="303"/>
    </location>
</feature>
<feature type="transmembrane region" description="Helical" evidence="4">
    <location>
        <begin position="256"/>
        <end position="277"/>
    </location>
</feature>
<protein>
    <submittedName>
        <fullName evidence="6">Putative MFS family arabinose efflux permease</fullName>
    </submittedName>
</protein>
<feature type="transmembrane region" description="Helical" evidence="4">
    <location>
        <begin position="367"/>
        <end position="387"/>
    </location>
</feature>
<dbReference type="Proteomes" id="UP000236959">
    <property type="component" value="Unassembled WGS sequence"/>
</dbReference>
<feature type="transmembrane region" description="Helical" evidence="4">
    <location>
        <begin position="28"/>
        <end position="47"/>
    </location>
</feature>
<dbReference type="PANTHER" id="PTHR23537:SF1">
    <property type="entry name" value="SUGAR TRANSPORTER"/>
    <property type="match status" value="1"/>
</dbReference>
<gene>
    <name evidence="6" type="ORF">CLV41_102387</name>
</gene>
<evidence type="ECO:0000256" key="3">
    <source>
        <dbReference type="ARBA" id="ARBA00023136"/>
    </source>
</evidence>
<sequence length="391" mass="41234">MTKHFISSSRAGDSGNAAMTRSVTAPGLAIVAVTYGLARYCFGLFLPEIRLEFGLSPEMIGLIAGASYMGYLAATFAGSWLSTAVGPRLPIVLGGFAAASGMAIIGAAPDPLTLALGVFIAGTSPGLSYPPFSDVIVRYTEQRRQNSVYAWINSGTGFGVAFAGPLALYAGENWRLAWLIFAAVALAVTFWNMATLPKRNNLPGKTAMRVSLGFLFHRAARPLFLAALLFGVITAVFWTYAVELLWTLTGNPRDAVLFWIVLGIAGVTGCFAGGLVNRWGLRRTYLVLALAVGAAIGALPLLIGTRLGIYVSAASFGTGFIVMTALFGMWSMRIFRETPSIGFGFTFFLLSLGQGVGPVVGGFLIPVIGHSALFVAAGVLCCGLTLFKIPE</sequence>
<dbReference type="AlphaFoldDB" id="A0A2S3UZ34"/>
<feature type="transmembrane region" description="Helical" evidence="4">
    <location>
        <begin position="223"/>
        <end position="241"/>
    </location>
</feature>
<dbReference type="GO" id="GO:0005886">
    <property type="term" value="C:plasma membrane"/>
    <property type="evidence" value="ECO:0007669"/>
    <property type="project" value="TreeGrafter"/>
</dbReference>
<feature type="transmembrane region" description="Helical" evidence="4">
    <location>
        <begin position="309"/>
        <end position="329"/>
    </location>
</feature>